<reference evidence="2" key="1">
    <citation type="journal article" date="2022" name="Plant J.">
        <title>Strategies of tolerance reflected in two North American maple genomes.</title>
        <authorList>
            <person name="McEvoy S.L."/>
            <person name="Sezen U.U."/>
            <person name="Trouern-Trend A."/>
            <person name="McMahon S.M."/>
            <person name="Schaberg P.G."/>
            <person name="Yang J."/>
            <person name="Wegrzyn J.L."/>
            <person name="Swenson N.G."/>
        </authorList>
    </citation>
    <scope>NUCLEOTIDE SEQUENCE</scope>
    <source>
        <strain evidence="2">NS2018</strain>
    </source>
</reference>
<accession>A0AA39SP12</accession>
<organism evidence="2 3">
    <name type="scientific">Acer saccharum</name>
    <name type="common">Sugar maple</name>
    <dbReference type="NCBI Taxonomy" id="4024"/>
    <lineage>
        <taxon>Eukaryota</taxon>
        <taxon>Viridiplantae</taxon>
        <taxon>Streptophyta</taxon>
        <taxon>Embryophyta</taxon>
        <taxon>Tracheophyta</taxon>
        <taxon>Spermatophyta</taxon>
        <taxon>Magnoliopsida</taxon>
        <taxon>eudicotyledons</taxon>
        <taxon>Gunneridae</taxon>
        <taxon>Pentapetalae</taxon>
        <taxon>rosids</taxon>
        <taxon>malvids</taxon>
        <taxon>Sapindales</taxon>
        <taxon>Sapindaceae</taxon>
        <taxon>Hippocastanoideae</taxon>
        <taxon>Acereae</taxon>
        <taxon>Acer</taxon>
    </lineage>
</organism>
<name>A0AA39SP12_ACESA</name>
<gene>
    <name evidence="2" type="ORF">LWI29_006533</name>
</gene>
<evidence type="ECO:0000313" key="2">
    <source>
        <dbReference type="EMBL" id="KAK0595429.1"/>
    </source>
</evidence>
<reference evidence="2" key="2">
    <citation type="submission" date="2023-06" db="EMBL/GenBank/DDBJ databases">
        <authorList>
            <person name="Swenson N.G."/>
            <person name="Wegrzyn J.L."/>
            <person name="Mcevoy S.L."/>
        </authorList>
    </citation>
    <scope>NUCLEOTIDE SEQUENCE</scope>
    <source>
        <strain evidence="2">NS2018</strain>
        <tissue evidence="2">Leaf</tissue>
    </source>
</reference>
<evidence type="ECO:0000256" key="1">
    <source>
        <dbReference type="SAM" id="MobiDB-lite"/>
    </source>
</evidence>
<proteinExistence type="predicted"/>
<keyword evidence="3" id="KW-1185">Reference proteome</keyword>
<protein>
    <submittedName>
        <fullName evidence="2">Uncharacterized protein</fullName>
    </submittedName>
</protein>
<dbReference type="AlphaFoldDB" id="A0AA39SP12"/>
<comment type="caution">
    <text evidence="2">The sequence shown here is derived from an EMBL/GenBank/DDBJ whole genome shotgun (WGS) entry which is preliminary data.</text>
</comment>
<feature type="region of interest" description="Disordered" evidence="1">
    <location>
        <begin position="88"/>
        <end position="114"/>
    </location>
</feature>
<sequence length="114" mass="12307">MTNYKHALALFGFEGEPYEDAFRSGGALASNTQLSAFGDSSTPTFGAFSTPAFGTHLAVAKKSPMIEGDNVYMTQTENNEANELGNVKKRSRETEDEAVGFQESENEAAALKEM</sequence>
<dbReference type="Proteomes" id="UP001168877">
    <property type="component" value="Unassembled WGS sequence"/>
</dbReference>
<evidence type="ECO:0000313" key="3">
    <source>
        <dbReference type="Proteomes" id="UP001168877"/>
    </source>
</evidence>
<dbReference type="EMBL" id="JAUESC010000004">
    <property type="protein sequence ID" value="KAK0595429.1"/>
    <property type="molecule type" value="Genomic_DNA"/>
</dbReference>